<dbReference type="AlphaFoldDB" id="A0A4S4MD22"/>
<feature type="region of interest" description="Disordered" evidence="1">
    <location>
        <begin position="273"/>
        <end position="308"/>
    </location>
</feature>
<evidence type="ECO:0000313" key="2">
    <source>
        <dbReference type="EMBL" id="THH22511.1"/>
    </source>
</evidence>
<reference evidence="2 3" key="1">
    <citation type="submission" date="2019-02" db="EMBL/GenBank/DDBJ databases">
        <title>Genome sequencing of the rare red list fungi Antrodiella citrinella (Flaviporus citrinellus).</title>
        <authorList>
            <person name="Buettner E."/>
            <person name="Kellner H."/>
        </authorList>
    </citation>
    <scope>NUCLEOTIDE SEQUENCE [LARGE SCALE GENOMIC DNA]</scope>
    <source>
        <strain evidence="2 3">DSM 108506</strain>
    </source>
</reference>
<name>A0A4S4MD22_9APHY</name>
<feature type="compositionally biased region" description="Polar residues" evidence="1">
    <location>
        <begin position="433"/>
        <end position="446"/>
    </location>
</feature>
<organism evidence="2 3">
    <name type="scientific">Antrodiella citrinella</name>
    <dbReference type="NCBI Taxonomy" id="2447956"/>
    <lineage>
        <taxon>Eukaryota</taxon>
        <taxon>Fungi</taxon>
        <taxon>Dikarya</taxon>
        <taxon>Basidiomycota</taxon>
        <taxon>Agaricomycotina</taxon>
        <taxon>Agaricomycetes</taxon>
        <taxon>Polyporales</taxon>
        <taxon>Steccherinaceae</taxon>
        <taxon>Antrodiella</taxon>
    </lineage>
</organism>
<keyword evidence="3" id="KW-1185">Reference proteome</keyword>
<comment type="caution">
    <text evidence="2">The sequence shown here is derived from an EMBL/GenBank/DDBJ whole genome shotgun (WGS) entry which is preliminary data.</text>
</comment>
<dbReference type="Proteomes" id="UP000308730">
    <property type="component" value="Unassembled WGS sequence"/>
</dbReference>
<evidence type="ECO:0000256" key="1">
    <source>
        <dbReference type="SAM" id="MobiDB-lite"/>
    </source>
</evidence>
<evidence type="ECO:0000313" key="3">
    <source>
        <dbReference type="Proteomes" id="UP000308730"/>
    </source>
</evidence>
<dbReference type="OrthoDB" id="3262009at2759"/>
<dbReference type="EMBL" id="SGPM01000413">
    <property type="protein sequence ID" value="THH22511.1"/>
    <property type="molecule type" value="Genomic_DNA"/>
</dbReference>
<feature type="compositionally biased region" description="Low complexity" evidence="1">
    <location>
        <begin position="329"/>
        <end position="359"/>
    </location>
</feature>
<feature type="compositionally biased region" description="Polar residues" evidence="1">
    <location>
        <begin position="495"/>
        <end position="519"/>
    </location>
</feature>
<feature type="region of interest" description="Disordered" evidence="1">
    <location>
        <begin position="329"/>
        <end position="380"/>
    </location>
</feature>
<feature type="region of interest" description="Disordered" evidence="1">
    <location>
        <begin position="399"/>
        <end position="450"/>
    </location>
</feature>
<feature type="compositionally biased region" description="Pro residues" evidence="1">
    <location>
        <begin position="403"/>
        <end position="415"/>
    </location>
</feature>
<sequence length="722" mass="78955">MGRPKWTTIDQFRWLETQIEDYFSAKKRSALATFFGKLVAEWEGLFPYSEMPGGATRGEQRDLLRTRLHQWFGNHTRKMVAGSSKPRLSKGMLNLGKRSQVLHPYQAYLKLYNKKLRPTIDTKYAEYKAGLGEGETPQDKWPFTIKLVQQLLNDEDEDVKAEVEAARRDGKDFDMTRVLGSASADVELRDKEVRAKEKAIDSLDIALSNIFKNLQIETGLSGTIILGGSHPRTGDTIIYTYHHLENVNGQSWDQAMPDFKTTVEAGFAKHLVECGRGGKPKDDSSPTDSDGDTTMSDSSSEAEVTTLEDKIARNTQLVKDLRVSTDAVDSSISTASAPASSPSTSSGDTPSSDTSNPTAVSDGQVPSRAAPSESQAQQDGLLIPVPAIVISAPADSNMLRFGSPPPAPPPSPAFEPPATETAIGRDRPVDQGPHTTSALSSPSTTVIGDESTLHARVTSALSILNRMSDPILASNASTDPPSAAITTEILMDVSGASSTETPTDVSSTPMDVDSGSSPAANDEPAWMVVAVKYFEAVGSCPSWVELVLKWRTYEKRMDYADGNGIAFRLPTACRPPEIGRWLKTKRCFNKSPLDTGDVPAYVAQFKQWYLTFQPEWRQPEDDDNAIWPPSQVLPEPENDWSDTRRSGQNGLFVALLALSWWYTATKQSLEPTLYVDCLKTIKDLAWVFDHVGVPGVDSTAGIPAVTLKRVSSTKPPSSKRHR</sequence>
<accession>A0A4S4MD22</accession>
<feature type="region of interest" description="Disordered" evidence="1">
    <location>
        <begin position="495"/>
        <end position="520"/>
    </location>
</feature>
<gene>
    <name evidence="2" type="ORF">EUX98_g8181</name>
</gene>
<protein>
    <submittedName>
        <fullName evidence="2">Uncharacterized protein</fullName>
    </submittedName>
</protein>
<proteinExistence type="predicted"/>
<feature type="compositionally biased region" description="Low complexity" evidence="1">
    <location>
        <begin position="286"/>
        <end position="299"/>
    </location>
</feature>